<keyword evidence="3" id="KW-1185">Reference proteome</keyword>
<gene>
    <name evidence="2" type="ORF">AVEN_129136_1</name>
</gene>
<organism evidence="2 3">
    <name type="scientific">Araneus ventricosus</name>
    <name type="common">Orbweaver spider</name>
    <name type="synonym">Epeira ventricosa</name>
    <dbReference type="NCBI Taxonomy" id="182803"/>
    <lineage>
        <taxon>Eukaryota</taxon>
        <taxon>Metazoa</taxon>
        <taxon>Ecdysozoa</taxon>
        <taxon>Arthropoda</taxon>
        <taxon>Chelicerata</taxon>
        <taxon>Arachnida</taxon>
        <taxon>Araneae</taxon>
        <taxon>Araneomorphae</taxon>
        <taxon>Entelegynae</taxon>
        <taxon>Araneoidea</taxon>
        <taxon>Araneidae</taxon>
        <taxon>Araneus</taxon>
    </lineage>
</organism>
<proteinExistence type="predicted"/>
<comment type="caution">
    <text evidence="2">The sequence shown here is derived from an EMBL/GenBank/DDBJ whole genome shotgun (WGS) entry which is preliminary data.</text>
</comment>
<dbReference type="AlphaFoldDB" id="A0A4Y2RVT5"/>
<feature type="region of interest" description="Disordered" evidence="1">
    <location>
        <begin position="31"/>
        <end position="58"/>
    </location>
</feature>
<evidence type="ECO:0000313" key="2">
    <source>
        <dbReference type="EMBL" id="GBN79861.1"/>
    </source>
</evidence>
<name>A0A4Y2RVT5_ARAVE</name>
<evidence type="ECO:0000256" key="1">
    <source>
        <dbReference type="SAM" id="MobiDB-lite"/>
    </source>
</evidence>
<accession>A0A4Y2RVT5</accession>
<dbReference type="Proteomes" id="UP000499080">
    <property type="component" value="Unassembled WGS sequence"/>
</dbReference>
<protein>
    <submittedName>
        <fullName evidence="2">Uncharacterized protein</fullName>
    </submittedName>
</protein>
<evidence type="ECO:0000313" key="3">
    <source>
        <dbReference type="Proteomes" id="UP000499080"/>
    </source>
</evidence>
<sequence length="107" mass="12106">MIDEVKNEVQKKIDKVEGKVQMRIQEVESKVQGKIGDNEGRLNELEDRPFSSPENPEFIYSRPTVKPLTFDGLTSWTGFKTQFDVVSSTNGRTDFVKANQLVASLRG</sequence>
<dbReference type="EMBL" id="BGPR01018689">
    <property type="protein sequence ID" value="GBN79861.1"/>
    <property type="molecule type" value="Genomic_DNA"/>
</dbReference>
<reference evidence="2 3" key="1">
    <citation type="journal article" date="2019" name="Sci. Rep.">
        <title>Orb-weaving spider Araneus ventricosus genome elucidates the spidroin gene catalogue.</title>
        <authorList>
            <person name="Kono N."/>
            <person name="Nakamura H."/>
            <person name="Ohtoshi R."/>
            <person name="Moran D.A.P."/>
            <person name="Shinohara A."/>
            <person name="Yoshida Y."/>
            <person name="Fujiwara M."/>
            <person name="Mori M."/>
            <person name="Tomita M."/>
            <person name="Arakawa K."/>
        </authorList>
    </citation>
    <scope>NUCLEOTIDE SEQUENCE [LARGE SCALE GENOMIC DNA]</scope>
</reference>
<feature type="compositionally biased region" description="Basic and acidic residues" evidence="1">
    <location>
        <begin position="31"/>
        <end position="49"/>
    </location>
</feature>